<dbReference type="Pfam" id="PF20151">
    <property type="entry name" value="DUF6533"/>
    <property type="match status" value="1"/>
</dbReference>
<feature type="transmembrane region" description="Helical" evidence="1">
    <location>
        <begin position="25"/>
        <end position="46"/>
    </location>
</feature>
<feature type="transmembrane region" description="Helical" evidence="1">
    <location>
        <begin position="129"/>
        <end position="151"/>
    </location>
</feature>
<proteinExistence type="predicted"/>
<name>A0A165ZJT7_9AGAM</name>
<evidence type="ECO:0000313" key="4">
    <source>
        <dbReference type="Proteomes" id="UP000076532"/>
    </source>
</evidence>
<dbReference type="AlphaFoldDB" id="A0A165ZJT7"/>
<keyword evidence="1" id="KW-0812">Transmembrane</keyword>
<evidence type="ECO:0000256" key="1">
    <source>
        <dbReference type="SAM" id="Phobius"/>
    </source>
</evidence>
<reference evidence="3 4" key="1">
    <citation type="journal article" date="2016" name="Mol. Biol. Evol.">
        <title>Comparative Genomics of Early-Diverging Mushroom-Forming Fungi Provides Insights into the Origins of Lignocellulose Decay Capabilities.</title>
        <authorList>
            <person name="Nagy L.G."/>
            <person name="Riley R."/>
            <person name="Tritt A."/>
            <person name="Adam C."/>
            <person name="Daum C."/>
            <person name="Floudas D."/>
            <person name="Sun H."/>
            <person name="Yadav J.S."/>
            <person name="Pangilinan J."/>
            <person name="Larsson K.H."/>
            <person name="Matsuura K."/>
            <person name="Barry K."/>
            <person name="Labutti K."/>
            <person name="Kuo R."/>
            <person name="Ohm R.A."/>
            <person name="Bhattacharya S.S."/>
            <person name="Shirouzu T."/>
            <person name="Yoshinaga Y."/>
            <person name="Martin F.M."/>
            <person name="Grigoriev I.V."/>
            <person name="Hibbett D.S."/>
        </authorList>
    </citation>
    <scope>NUCLEOTIDE SEQUENCE [LARGE SCALE GENOMIC DNA]</scope>
    <source>
        <strain evidence="3 4">CBS 109695</strain>
    </source>
</reference>
<feature type="transmembrane region" description="Helical" evidence="1">
    <location>
        <begin position="171"/>
        <end position="191"/>
    </location>
</feature>
<keyword evidence="1" id="KW-0472">Membrane</keyword>
<evidence type="ECO:0000313" key="3">
    <source>
        <dbReference type="EMBL" id="KZP10665.1"/>
    </source>
</evidence>
<evidence type="ECO:0000259" key="2">
    <source>
        <dbReference type="Pfam" id="PF20151"/>
    </source>
</evidence>
<feature type="domain" description="DUF6533" evidence="2">
    <location>
        <begin position="28"/>
        <end position="71"/>
    </location>
</feature>
<sequence length="309" mass="34134">MEAAFPPVRDLDVTNVIWQLQQTQIATYIIVCSLTVVTWDWMLSLAEEYRVVKRCGRSATVLVYFLARSSVLTLCVLVLIFYVGLPDGDSCSRIFFGIDAMVIIGNITKAHIFLLRILAVYHNYKLVKLWVGAGLLVLVGTRLVGMSLVHVSPLGHTGYCNVTNAASIYSIALWLNWAYDTCIFAAISVRLTSQTSSTTKSGIISLIRGYGLPRATRHLLQDGQLYYFTVLASMLLAAIVAVKPNISPIFQAASTIPAIAMESTMVCQMLRAMIIRSMEADLNGWLAPAEVSDFELDTSLGWTMDVEFD</sequence>
<dbReference type="EMBL" id="KV417675">
    <property type="protein sequence ID" value="KZP10665.1"/>
    <property type="molecule type" value="Genomic_DNA"/>
</dbReference>
<dbReference type="InterPro" id="IPR045340">
    <property type="entry name" value="DUF6533"/>
</dbReference>
<feature type="transmembrane region" description="Helical" evidence="1">
    <location>
        <begin position="225"/>
        <end position="242"/>
    </location>
</feature>
<dbReference type="Proteomes" id="UP000076532">
    <property type="component" value="Unassembled WGS sequence"/>
</dbReference>
<feature type="transmembrane region" description="Helical" evidence="1">
    <location>
        <begin position="58"/>
        <end position="82"/>
    </location>
</feature>
<protein>
    <recommendedName>
        <fullName evidence="2">DUF6533 domain-containing protein</fullName>
    </recommendedName>
</protein>
<keyword evidence="4" id="KW-1185">Reference proteome</keyword>
<keyword evidence="1" id="KW-1133">Transmembrane helix</keyword>
<organism evidence="3 4">
    <name type="scientific">Athelia psychrophila</name>
    <dbReference type="NCBI Taxonomy" id="1759441"/>
    <lineage>
        <taxon>Eukaryota</taxon>
        <taxon>Fungi</taxon>
        <taxon>Dikarya</taxon>
        <taxon>Basidiomycota</taxon>
        <taxon>Agaricomycotina</taxon>
        <taxon>Agaricomycetes</taxon>
        <taxon>Agaricomycetidae</taxon>
        <taxon>Atheliales</taxon>
        <taxon>Atheliaceae</taxon>
        <taxon>Athelia</taxon>
    </lineage>
</organism>
<accession>A0A165ZJT7</accession>
<feature type="transmembrane region" description="Helical" evidence="1">
    <location>
        <begin position="94"/>
        <end position="117"/>
    </location>
</feature>
<gene>
    <name evidence="3" type="ORF">FIBSPDRAFT_1051167</name>
</gene>